<dbReference type="AlphaFoldDB" id="L0D8G4"/>
<dbReference type="eggNOG" id="COG0186">
    <property type="taxonomic scope" value="Bacteria"/>
</dbReference>
<keyword evidence="2 6" id="KW-0699">rRNA-binding</keyword>
<dbReference type="EMBL" id="CP003364">
    <property type="protein sequence ID" value="AGA24911.1"/>
    <property type="molecule type" value="Genomic_DNA"/>
</dbReference>
<sequence>MSQPTTTPDAPSSARSRRTTEIGVVTSDKMNKTRRVEVEILFPHPKYGKLLRRRTICHAHDETNVSHLGDVVEIMETRPLSKLKRWRIVRIVRQGAQQALAGEGEAAQKPA</sequence>
<dbReference type="GO" id="GO:0022627">
    <property type="term" value="C:cytosolic small ribosomal subunit"/>
    <property type="evidence" value="ECO:0007669"/>
    <property type="project" value="UniProtKB-UniRule"/>
</dbReference>
<feature type="region of interest" description="Disordered" evidence="8">
    <location>
        <begin position="1"/>
        <end position="23"/>
    </location>
</feature>
<evidence type="ECO:0000256" key="4">
    <source>
        <dbReference type="ARBA" id="ARBA00022980"/>
    </source>
</evidence>
<dbReference type="RefSeq" id="WP_015244096.1">
    <property type="nucleotide sequence ID" value="NC_019892.1"/>
</dbReference>
<evidence type="ECO:0000256" key="5">
    <source>
        <dbReference type="ARBA" id="ARBA00023274"/>
    </source>
</evidence>
<dbReference type="InterPro" id="IPR019979">
    <property type="entry name" value="Ribosomal_uS17_CS"/>
</dbReference>
<evidence type="ECO:0000256" key="3">
    <source>
        <dbReference type="ARBA" id="ARBA00022884"/>
    </source>
</evidence>
<dbReference type="PRINTS" id="PR00973">
    <property type="entry name" value="RIBOSOMALS17"/>
</dbReference>
<evidence type="ECO:0000256" key="2">
    <source>
        <dbReference type="ARBA" id="ARBA00022730"/>
    </source>
</evidence>
<dbReference type="Proteomes" id="UP000010798">
    <property type="component" value="Chromosome"/>
</dbReference>
<dbReference type="NCBIfam" id="NF004123">
    <property type="entry name" value="PRK05610.1"/>
    <property type="match status" value="1"/>
</dbReference>
<evidence type="ECO:0000256" key="8">
    <source>
        <dbReference type="SAM" id="MobiDB-lite"/>
    </source>
</evidence>
<dbReference type="KEGG" id="saci:Sinac_0476"/>
<dbReference type="InterPro" id="IPR019984">
    <property type="entry name" value="Ribosomal_uS17_bact/chlr"/>
</dbReference>
<dbReference type="PANTHER" id="PTHR10744:SF1">
    <property type="entry name" value="SMALL RIBOSOMAL SUBUNIT PROTEIN US17M"/>
    <property type="match status" value="1"/>
</dbReference>
<name>L0D8G4_SINAD</name>
<comment type="function">
    <text evidence="6">One of the primary rRNA binding proteins, it binds specifically to the 5'-end of 16S ribosomal RNA.</text>
</comment>
<dbReference type="SUPFAM" id="SSF50249">
    <property type="entry name" value="Nucleic acid-binding proteins"/>
    <property type="match status" value="1"/>
</dbReference>
<dbReference type="Gene3D" id="2.40.50.140">
    <property type="entry name" value="Nucleic acid-binding proteins"/>
    <property type="match status" value="1"/>
</dbReference>
<evidence type="ECO:0000313" key="9">
    <source>
        <dbReference type="EMBL" id="AGA24911.1"/>
    </source>
</evidence>
<dbReference type="HAMAP" id="MF_01345_B">
    <property type="entry name" value="Ribosomal_uS17_B"/>
    <property type="match status" value="1"/>
</dbReference>
<comment type="subunit">
    <text evidence="6">Part of the 30S ribosomal subunit.</text>
</comment>
<proteinExistence type="inferred from homology"/>
<dbReference type="GO" id="GO:0003735">
    <property type="term" value="F:structural constituent of ribosome"/>
    <property type="evidence" value="ECO:0007669"/>
    <property type="project" value="UniProtKB-UniRule"/>
</dbReference>
<accession>L0D8G4</accession>
<evidence type="ECO:0000256" key="7">
    <source>
        <dbReference type="RuleBase" id="RU003872"/>
    </source>
</evidence>
<dbReference type="STRING" id="886293.Sinac_0476"/>
<keyword evidence="10" id="KW-1185">Reference proteome</keyword>
<dbReference type="HOGENOM" id="CLU_073626_1_0_0"/>
<keyword evidence="3 6" id="KW-0694">RNA-binding</keyword>
<comment type="similarity">
    <text evidence="1 6 7">Belongs to the universal ribosomal protein uS17 family.</text>
</comment>
<evidence type="ECO:0000256" key="6">
    <source>
        <dbReference type="HAMAP-Rule" id="MF_01345"/>
    </source>
</evidence>
<dbReference type="Pfam" id="PF00366">
    <property type="entry name" value="Ribosomal_S17"/>
    <property type="match status" value="1"/>
</dbReference>
<dbReference type="GO" id="GO:0019843">
    <property type="term" value="F:rRNA binding"/>
    <property type="evidence" value="ECO:0007669"/>
    <property type="project" value="UniProtKB-UniRule"/>
</dbReference>
<protein>
    <recommendedName>
        <fullName evidence="6">Small ribosomal subunit protein uS17</fullName>
    </recommendedName>
</protein>
<dbReference type="CDD" id="cd00364">
    <property type="entry name" value="Ribosomal_uS17"/>
    <property type="match status" value="1"/>
</dbReference>
<gene>
    <name evidence="6" type="primary">rpsQ</name>
    <name evidence="9" type="ordered locus">Sinac_0476</name>
</gene>
<dbReference type="NCBIfam" id="TIGR03635">
    <property type="entry name" value="uS17_bact"/>
    <property type="match status" value="1"/>
</dbReference>
<organism evidence="9 10">
    <name type="scientific">Singulisphaera acidiphila (strain ATCC BAA-1392 / DSM 18658 / VKM B-2454 / MOB10)</name>
    <dbReference type="NCBI Taxonomy" id="886293"/>
    <lineage>
        <taxon>Bacteria</taxon>
        <taxon>Pseudomonadati</taxon>
        <taxon>Planctomycetota</taxon>
        <taxon>Planctomycetia</taxon>
        <taxon>Isosphaerales</taxon>
        <taxon>Isosphaeraceae</taxon>
        <taxon>Singulisphaera</taxon>
    </lineage>
</organism>
<dbReference type="InterPro" id="IPR000266">
    <property type="entry name" value="Ribosomal_uS17"/>
</dbReference>
<dbReference type="PROSITE" id="PS00056">
    <property type="entry name" value="RIBOSOMAL_S17"/>
    <property type="match status" value="1"/>
</dbReference>
<dbReference type="InterPro" id="IPR012340">
    <property type="entry name" value="NA-bd_OB-fold"/>
</dbReference>
<evidence type="ECO:0000313" key="10">
    <source>
        <dbReference type="Proteomes" id="UP000010798"/>
    </source>
</evidence>
<reference evidence="9 10" key="1">
    <citation type="submission" date="2012-02" db="EMBL/GenBank/DDBJ databases">
        <title>Complete sequence of chromosome of Singulisphaera acidiphila DSM 18658.</title>
        <authorList>
            <consortium name="US DOE Joint Genome Institute (JGI-PGF)"/>
            <person name="Lucas S."/>
            <person name="Copeland A."/>
            <person name="Lapidus A."/>
            <person name="Glavina del Rio T."/>
            <person name="Dalin E."/>
            <person name="Tice H."/>
            <person name="Bruce D."/>
            <person name="Goodwin L."/>
            <person name="Pitluck S."/>
            <person name="Peters L."/>
            <person name="Ovchinnikova G."/>
            <person name="Chertkov O."/>
            <person name="Kyrpides N."/>
            <person name="Mavromatis K."/>
            <person name="Ivanova N."/>
            <person name="Brettin T."/>
            <person name="Detter J.C."/>
            <person name="Han C."/>
            <person name="Larimer F."/>
            <person name="Land M."/>
            <person name="Hauser L."/>
            <person name="Markowitz V."/>
            <person name="Cheng J.-F."/>
            <person name="Hugenholtz P."/>
            <person name="Woyke T."/>
            <person name="Wu D."/>
            <person name="Tindall B."/>
            <person name="Pomrenke H."/>
            <person name="Brambilla E."/>
            <person name="Klenk H.-P."/>
            <person name="Eisen J.A."/>
        </authorList>
    </citation>
    <scope>NUCLEOTIDE SEQUENCE [LARGE SCALE GENOMIC DNA]</scope>
    <source>
        <strain evidence="10">ATCC BAA-1392 / DSM 18658 / VKM B-2454 / MOB10</strain>
    </source>
</reference>
<evidence type="ECO:0000256" key="1">
    <source>
        <dbReference type="ARBA" id="ARBA00010254"/>
    </source>
</evidence>
<dbReference type="OrthoDB" id="9811714at2"/>
<feature type="compositionally biased region" description="Polar residues" evidence="8">
    <location>
        <begin position="1"/>
        <end position="14"/>
    </location>
</feature>
<keyword evidence="5 6" id="KW-0687">Ribonucleoprotein</keyword>
<keyword evidence="4 6" id="KW-0689">Ribosomal protein</keyword>
<dbReference type="GO" id="GO:0006412">
    <property type="term" value="P:translation"/>
    <property type="evidence" value="ECO:0007669"/>
    <property type="project" value="UniProtKB-UniRule"/>
</dbReference>
<dbReference type="PANTHER" id="PTHR10744">
    <property type="entry name" value="40S RIBOSOMAL PROTEIN S11 FAMILY MEMBER"/>
    <property type="match status" value="1"/>
</dbReference>